<dbReference type="PANTHER" id="PTHR10536">
    <property type="entry name" value="DNA PRIMASE SMALL SUBUNIT"/>
    <property type="match status" value="1"/>
</dbReference>
<dbReference type="STRING" id="94130.A0A2Z6RB61"/>
<dbReference type="EMBL" id="BEXD01000759">
    <property type="protein sequence ID" value="GBB89966.1"/>
    <property type="molecule type" value="Genomic_DNA"/>
</dbReference>
<evidence type="ECO:0000256" key="3">
    <source>
        <dbReference type="ARBA" id="ARBA00022515"/>
    </source>
</evidence>
<accession>A0A2Z6RB61</accession>
<evidence type="ECO:0000256" key="2">
    <source>
        <dbReference type="ARBA" id="ARBA00022478"/>
    </source>
</evidence>
<protein>
    <recommendedName>
        <fullName evidence="10">DNA primase</fullName>
        <ecNumber evidence="10">2.7.7.-</ecNumber>
    </recommendedName>
</protein>
<dbReference type="GO" id="GO:0005658">
    <property type="term" value="C:alpha DNA polymerase:primase complex"/>
    <property type="evidence" value="ECO:0007669"/>
    <property type="project" value="UniProtKB-ARBA"/>
</dbReference>
<dbReference type="GO" id="GO:0003899">
    <property type="term" value="F:DNA-directed RNA polymerase activity"/>
    <property type="evidence" value="ECO:0007669"/>
    <property type="project" value="InterPro"/>
</dbReference>
<evidence type="ECO:0000256" key="6">
    <source>
        <dbReference type="ARBA" id="ARBA00022705"/>
    </source>
</evidence>
<evidence type="ECO:0000256" key="7">
    <source>
        <dbReference type="ARBA" id="ARBA00022723"/>
    </source>
</evidence>
<keyword evidence="7" id="KW-0479">Metal-binding</keyword>
<comment type="caution">
    <text evidence="12">The sequence shown here is derived from an EMBL/GenBank/DDBJ whole genome shotgun (WGS) entry which is preliminary data.</text>
</comment>
<keyword evidence="8" id="KW-0862">Zinc</keyword>
<dbReference type="Proteomes" id="UP000247702">
    <property type="component" value="Unassembled WGS sequence"/>
</dbReference>
<sequence>MLTIKEESRRESHMDIDEPEVHGNSDVDMIIEPLSNKEDDEERNFWKNNANAKPDKFEIEEGSMELLRVFYKRFFPYKTYCYWLNYSIDPMNKSFQNREFNFVKPGDDEIYMRYLSFDTIEEFKNEVLRVCPKKIDIGAVFTAKPKEKKSLKLSALKPVEKELIFDIDMNDYDEFRTCCSGATICEKCWQLITVAIKILDAALKGDFGFKHLLWVYSGRRGVHCWVCDERARKLNDDERKSIASYLGVIKGGAQQNKKVHLYKNSFHPSLTRAYKIIEEYFERVILEDQEVLKDEREWTKVLEFIPDEAVRRRLNDDWRENSSRHSIEKWDNLVEELESSVKLAKNPKKAESLRFCKIEIMMQYLYPRLDEAVSTKMIHLLKSPFCVHPSTGRVCVPIIPEECENFNPMIVPTISSLYNEINDYDRSHVKNDGGRSLHDYEKTSLSPYIKYFDKFVQNILKETLAKNKAVMQMSMEF</sequence>
<evidence type="ECO:0000256" key="11">
    <source>
        <dbReference type="SAM" id="MobiDB-lite"/>
    </source>
</evidence>
<evidence type="ECO:0000256" key="5">
    <source>
        <dbReference type="ARBA" id="ARBA00022695"/>
    </source>
</evidence>
<dbReference type="SUPFAM" id="SSF56747">
    <property type="entry name" value="Prim-pol domain"/>
    <property type="match status" value="1"/>
</dbReference>
<dbReference type="GO" id="GO:0006269">
    <property type="term" value="P:DNA replication, synthesis of primer"/>
    <property type="evidence" value="ECO:0007669"/>
    <property type="project" value="UniProtKB-KW"/>
</dbReference>
<dbReference type="EMBL" id="BLAL01000180">
    <property type="protein sequence ID" value="GES88536.1"/>
    <property type="molecule type" value="Genomic_DNA"/>
</dbReference>
<evidence type="ECO:0000313" key="14">
    <source>
        <dbReference type="Proteomes" id="UP000247702"/>
    </source>
</evidence>
<comment type="similarity">
    <text evidence="1 10">Belongs to the eukaryotic-type primase small subunit family.</text>
</comment>
<feature type="region of interest" description="Disordered" evidence="11">
    <location>
        <begin position="1"/>
        <end position="22"/>
    </location>
</feature>
<keyword evidence="9" id="KW-0804">Transcription</keyword>
<dbReference type="CDD" id="cd04860">
    <property type="entry name" value="AE_Prim_S"/>
    <property type="match status" value="1"/>
</dbReference>
<dbReference type="AlphaFoldDB" id="A0A2Z6RB61"/>
<dbReference type="InterPro" id="IPR002755">
    <property type="entry name" value="DNA_primase_S"/>
</dbReference>
<evidence type="ECO:0000256" key="9">
    <source>
        <dbReference type="ARBA" id="ARBA00023163"/>
    </source>
</evidence>
<dbReference type="EC" id="2.7.7.-" evidence="10"/>
<keyword evidence="5" id="KW-0548">Nucleotidyltransferase</keyword>
<name>A0A2Z6RB61_9GLOM</name>
<dbReference type="InterPro" id="IPR014052">
    <property type="entry name" value="DNA_primase_ssu_euk/arc"/>
</dbReference>
<gene>
    <name evidence="13" type="ORF">RCL2_001548300</name>
    <name evidence="12" type="ORF">RclHR1_16810004</name>
</gene>
<reference evidence="13" key="2">
    <citation type="submission" date="2019-10" db="EMBL/GenBank/DDBJ databases">
        <title>Conservation and host-specific expression of non-tandemly repeated heterogenous ribosome RNA gene in arbuscular mycorrhizal fungi.</title>
        <authorList>
            <person name="Maeda T."/>
            <person name="Kobayashi Y."/>
            <person name="Nakagawa T."/>
            <person name="Ezawa T."/>
            <person name="Yamaguchi K."/>
            <person name="Bino T."/>
            <person name="Nishimoto Y."/>
            <person name="Shigenobu S."/>
            <person name="Kawaguchi M."/>
        </authorList>
    </citation>
    <scope>NUCLEOTIDE SEQUENCE</scope>
    <source>
        <strain evidence="13">HR1</strain>
    </source>
</reference>
<reference evidence="12 14" key="1">
    <citation type="submission" date="2017-11" db="EMBL/GenBank/DDBJ databases">
        <title>The genome of Rhizophagus clarus HR1 reveals common genetic basis of auxotrophy among arbuscular mycorrhizal fungi.</title>
        <authorList>
            <person name="Kobayashi Y."/>
        </authorList>
    </citation>
    <scope>NUCLEOTIDE SEQUENCE [LARGE SCALE GENOMIC DNA]</scope>
    <source>
        <strain evidence="12 14">HR1</strain>
    </source>
</reference>
<evidence type="ECO:0000256" key="4">
    <source>
        <dbReference type="ARBA" id="ARBA00022679"/>
    </source>
</evidence>
<dbReference type="OrthoDB" id="19606at2759"/>
<evidence type="ECO:0000256" key="10">
    <source>
        <dbReference type="RuleBase" id="RU003514"/>
    </source>
</evidence>
<dbReference type="Proteomes" id="UP000615446">
    <property type="component" value="Unassembled WGS sequence"/>
</dbReference>
<evidence type="ECO:0000313" key="13">
    <source>
        <dbReference type="EMBL" id="GES88536.1"/>
    </source>
</evidence>
<dbReference type="FunFam" id="3.90.920.10:FF:000003">
    <property type="entry name" value="DNA primase"/>
    <property type="match status" value="1"/>
</dbReference>
<keyword evidence="6 10" id="KW-0235">DNA replication</keyword>
<evidence type="ECO:0000313" key="12">
    <source>
        <dbReference type="EMBL" id="GBB89966.1"/>
    </source>
</evidence>
<dbReference type="Gene3D" id="3.90.920.10">
    <property type="entry name" value="DNA primase, PRIM domain"/>
    <property type="match status" value="1"/>
</dbReference>
<keyword evidence="4 10" id="KW-0808">Transferase</keyword>
<proteinExistence type="inferred from homology"/>
<keyword evidence="14" id="KW-1185">Reference proteome</keyword>
<keyword evidence="2 10" id="KW-0240">DNA-directed RNA polymerase</keyword>
<organism evidence="12 14">
    <name type="scientific">Rhizophagus clarus</name>
    <dbReference type="NCBI Taxonomy" id="94130"/>
    <lineage>
        <taxon>Eukaryota</taxon>
        <taxon>Fungi</taxon>
        <taxon>Fungi incertae sedis</taxon>
        <taxon>Mucoromycota</taxon>
        <taxon>Glomeromycotina</taxon>
        <taxon>Glomeromycetes</taxon>
        <taxon>Glomerales</taxon>
        <taxon>Glomeraceae</taxon>
        <taxon>Rhizophagus</taxon>
    </lineage>
</organism>
<dbReference type="NCBIfam" id="TIGR00335">
    <property type="entry name" value="primase_sml"/>
    <property type="match status" value="1"/>
</dbReference>
<keyword evidence="3 10" id="KW-0639">Primosome</keyword>
<evidence type="ECO:0000256" key="8">
    <source>
        <dbReference type="ARBA" id="ARBA00022833"/>
    </source>
</evidence>
<dbReference type="GO" id="GO:0046872">
    <property type="term" value="F:metal ion binding"/>
    <property type="evidence" value="ECO:0007669"/>
    <property type="project" value="UniProtKB-KW"/>
</dbReference>
<evidence type="ECO:0000256" key="1">
    <source>
        <dbReference type="ARBA" id="ARBA00009762"/>
    </source>
</evidence>
<dbReference type="Pfam" id="PF01896">
    <property type="entry name" value="DNA_primase_S"/>
    <property type="match status" value="1"/>
</dbReference>